<organism evidence="1">
    <name type="scientific">Arundo donax</name>
    <name type="common">Giant reed</name>
    <name type="synonym">Donax arundinaceus</name>
    <dbReference type="NCBI Taxonomy" id="35708"/>
    <lineage>
        <taxon>Eukaryota</taxon>
        <taxon>Viridiplantae</taxon>
        <taxon>Streptophyta</taxon>
        <taxon>Embryophyta</taxon>
        <taxon>Tracheophyta</taxon>
        <taxon>Spermatophyta</taxon>
        <taxon>Magnoliopsida</taxon>
        <taxon>Liliopsida</taxon>
        <taxon>Poales</taxon>
        <taxon>Poaceae</taxon>
        <taxon>PACMAD clade</taxon>
        <taxon>Arundinoideae</taxon>
        <taxon>Arundineae</taxon>
        <taxon>Arundo</taxon>
    </lineage>
</organism>
<evidence type="ECO:0000313" key="1">
    <source>
        <dbReference type="EMBL" id="JAD42983.1"/>
    </source>
</evidence>
<accession>A0A0A8ZZ18</accession>
<reference evidence="1" key="2">
    <citation type="journal article" date="2015" name="Data Brief">
        <title>Shoot transcriptome of the giant reed, Arundo donax.</title>
        <authorList>
            <person name="Barrero R.A."/>
            <person name="Guerrero F.D."/>
            <person name="Moolhuijzen P."/>
            <person name="Goolsby J.A."/>
            <person name="Tidwell J."/>
            <person name="Bellgard S.E."/>
            <person name="Bellgard M.I."/>
        </authorList>
    </citation>
    <scope>NUCLEOTIDE SEQUENCE</scope>
    <source>
        <tissue evidence="1">Shoot tissue taken approximately 20 cm above the soil surface</tissue>
    </source>
</reference>
<name>A0A0A8ZZ18_ARUDO</name>
<dbReference type="EMBL" id="GBRH01254912">
    <property type="protein sequence ID" value="JAD42983.1"/>
    <property type="molecule type" value="Transcribed_RNA"/>
</dbReference>
<sequence length="18" mass="2037">MTNLQALEFLDLFANISP</sequence>
<reference evidence="1" key="1">
    <citation type="submission" date="2014-09" db="EMBL/GenBank/DDBJ databases">
        <authorList>
            <person name="Magalhaes I.L.F."/>
            <person name="Oliveira U."/>
            <person name="Santos F.R."/>
            <person name="Vidigal T.H.D.A."/>
            <person name="Brescovit A.D."/>
            <person name="Santos A.J."/>
        </authorList>
    </citation>
    <scope>NUCLEOTIDE SEQUENCE</scope>
    <source>
        <tissue evidence="1">Shoot tissue taken approximately 20 cm above the soil surface</tissue>
    </source>
</reference>
<protein>
    <submittedName>
        <fullName evidence="1">Uncharacterized protein</fullName>
    </submittedName>
</protein>
<dbReference type="AlphaFoldDB" id="A0A0A8ZZ18"/>
<proteinExistence type="predicted"/>